<protein>
    <submittedName>
        <fullName evidence="1">Uncharacterized protein</fullName>
    </submittedName>
</protein>
<gene>
    <name evidence="1" type="ORF">HPB50_023735</name>
</gene>
<keyword evidence="2" id="KW-1185">Reference proteome</keyword>
<proteinExistence type="predicted"/>
<organism evidence="1 2">
    <name type="scientific">Hyalomma asiaticum</name>
    <name type="common">Tick</name>
    <dbReference type="NCBI Taxonomy" id="266040"/>
    <lineage>
        <taxon>Eukaryota</taxon>
        <taxon>Metazoa</taxon>
        <taxon>Ecdysozoa</taxon>
        <taxon>Arthropoda</taxon>
        <taxon>Chelicerata</taxon>
        <taxon>Arachnida</taxon>
        <taxon>Acari</taxon>
        <taxon>Parasitiformes</taxon>
        <taxon>Ixodida</taxon>
        <taxon>Ixodoidea</taxon>
        <taxon>Ixodidae</taxon>
        <taxon>Hyalomminae</taxon>
        <taxon>Hyalomma</taxon>
    </lineage>
</organism>
<sequence>MKTSANRQHVGKAGKARGTSRVSSTPDVNAAQATAPSSSRAKSGTTDGSGPAFQPHGSPKIEAKYILLPCLAIATFISVVCLLKLLGGPEARRQGPCTDTEEQLSVQTSLGVIKSTAAATSNGQYARVFLGIPFGEGTSGARRFDLATKVTELRSPFAAVKQGPACLQPELQVPLLRAVTVMSDNCLTLNIWTPSRCSMGESESLPVIFFLGGWMFHAASWNGLLDWASMAAHGHVIVVSPNFRLGAPGFLHRNGTGPDNVGVQDILLAWHWTKEHIASFGGNASNVVPLGHASGGFVISALLAKPELSAIPGESFPYHDELRRDVRENRVRLNAW</sequence>
<reference evidence="1" key="1">
    <citation type="submission" date="2020-05" db="EMBL/GenBank/DDBJ databases">
        <title>Large-scale comparative analyses of tick genomes elucidate their genetic diversity and vector capacities.</title>
        <authorList>
            <person name="Jia N."/>
            <person name="Wang J."/>
            <person name="Shi W."/>
            <person name="Du L."/>
            <person name="Sun Y."/>
            <person name="Zhan W."/>
            <person name="Jiang J."/>
            <person name="Wang Q."/>
            <person name="Zhang B."/>
            <person name="Ji P."/>
            <person name="Sakyi L.B."/>
            <person name="Cui X."/>
            <person name="Yuan T."/>
            <person name="Jiang B."/>
            <person name="Yang W."/>
            <person name="Lam T.T.-Y."/>
            <person name="Chang Q."/>
            <person name="Ding S."/>
            <person name="Wang X."/>
            <person name="Zhu J."/>
            <person name="Ruan X."/>
            <person name="Zhao L."/>
            <person name="Wei J."/>
            <person name="Que T."/>
            <person name="Du C."/>
            <person name="Cheng J."/>
            <person name="Dai P."/>
            <person name="Han X."/>
            <person name="Huang E."/>
            <person name="Gao Y."/>
            <person name="Liu J."/>
            <person name="Shao H."/>
            <person name="Ye R."/>
            <person name="Li L."/>
            <person name="Wei W."/>
            <person name="Wang X."/>
            <person name="Wang C."/>
            <person name="Yang T."/>
            <person name="Huo Q."/>
            <person name="Li W."/>
            <person name="Guo W."/>
            <person name="Chen H."/>
            <person name="Zhou L."/>
            <person name="Ni X."/>
            <person name="Tian J."/>
            <person name="Zhou Y."/>
            <person name="Sheng Y."/>
            <person name="Liu T."/>
            <person name="Pan Y."/>
            <person name="Xia L."/>
            <person name="Li J."/>
            <person name="Zhao F."/>
            <person name="Cao W."/>
        </authorList>
    </citation>
    <scope>NUCLEOTIDE SEQUENCE</scope>
    <source>
        <strain evidence="1">Hyas-2018</strain>
    </source>
</reference>
<dbReference type="EMBL" id="CM023483">
    <property type="protein sequence ID" value="KAH6936856.1"/>
    <property type="molecule type" value="Genomic_DNA"/>
</dbReference>
<accession>A0ACB7SPH0</accession>
<evidence type="ECO:0000313" key="1">
    <source>
        <dbReference type="EMBL" id="KAH6936856.1"/>
    </source>
</evidence>
<name>A0ACB7SPH0_HYAAI</name>
<comment type="caution">
    <text evidence="1">The sequence shown here is derived from an EMBL/GenBank/DDBJ whole genome shotgun (WGS) entry which is preliminary data.</text>
</comment>
<dbReference type="Proteomes" id="UP000821845">
    <property type="component" value="Chromosome 3"/>
</dbReference>
<evidence type="ECO:0000313" key="2">
    <source>
        <dbReference type="Proteomes" id="UP000821845"/>
    </source>
</evidence>